<name>A0A2Z4IKI1_9BACT</name>
<reference evidence="2 3" key="1">
    <citation type="submission" date="2018-06" db="EMBL/GenBank/DDBJ databases">
        <title>Echinicola strongylocentroti sp. nov., isolated from a sea urchin Strongylocentrotus intermedius.</title>
        <authorList>
            <person name="Bae S.S."/>
        </authorList>
    </citation>
    <scope>NUCLEOTIDE SEQUENCE [LARGE SCALE GENOMIC DNA]</scope>
    <source>
        <strain evidence="2 3">MEBiC08714</strain>
    </source>
</reference>
<keyword evidence="1" id="KW-0812">Transmembrane</keyword>
<protein>
    <submittedName>
        <fullName evidence="2">Uncharacterized protein</fullName>
    </submittedName>
</protein>
<gene>
    <name evidence="2" type="ORF">DN752_16700</name>
</gene>
<sequence length="184" mass="21728">MNKIQLIFHHIFRFIWNLIFIISYPILATFGLVFIGMTYFFSWISRMLTRIKRKESITEITIPEWGQLSQDVDLLEAKLYKQIMFGPSCYAVRRKDGVPSVLEDHYFGKKVNVIEEGYLLERWNTVEAKELPDFDVCLYEPDEDRLTPLTNIKCFDWHLAEKEKNKLCFKWFDGTQGGEVSVAL</sequence>
<dbReference type="KEGG" id="est:DN752_16700"/>
<evidence type="ECO:0000313" key="3">
    <source>
        <dbReference type="Proteomes" id="UP000248688"/>
    </source>
</evidence>
<keyword evidence="1" id="KW-1133">Transmembrane helix</keyword>
<dbReference type="RefSeq" id="WP_112785007.1">
    <property type="nucleotide sequence ID" value="NZ_CP030041.1"/>
</dbReference>
<dbReference type="AlphaFoldDB" id="A0A2Z4IKI1"/>
<dbReference type="EMBL" id="CP030041">
    <property type="protein sequence ID" value="AWW31632.1"/>
    <property type="molecule type" value="Genomic_DNA"/>
</dbReference>
<evidence type="ECO:0000256" key="1">
    <source>
        <dbReference type="SAM" id="Phobius"/>
    </source>
</evidence>
<organism evidence="2 3">
    <name type="scientific">Echinicola strongylocentroti</name>
    <dbReference type="NCBI Taxonomy" id="1795355"/>
    <lineage>
        <taxon>Bacteria</taxon>
        <taxon>Pseudomonadati</taxon>
        <taxon>Bacteroidota</taxon>
        <taxon>Cytophagia</taxon>
        <taxon>Cytophagales</taxon>
        <taxon>Cyclobacteriaceae</taxon>
        <taxon>Echinicola</taxon>
    </lineage>
</organism>
<accession>A0A2Z4IKI1</accession>
<dbReference type="Proteomes" id="UP000248688">
    <property type="component" value="Chromosome"/>
</dbReference>
<evidence type="ECO:0000313" key="2">
    <source>
        <dbReference type="EMBL" id="AWW31632.1"/>
    </source>
</evidence>
<keyword evidence="3" id="KW-1185">Reference proteome</keyword>
<keyword evidence="1" id="KW-0472">Membrane</keyword>
<feature type="transmembrane region" description="Helical" evidence="1">
    <location>
        <begin position="14"/>
        <end position="44"/>
    </location>
</feature>
<proteinExistence type="predicted"/>
<dbReference type="OrthoDB" id="822431at2"/>